<keyword evidence="8 14" id="KW-0694">RNA-binding</keyword>
<dbReference type="InterPro" id="IPR002305">
    <property type="entry name" value="aa-tRNA-synth_Ic"/>
</dbReference>
<keyword evidence="6 15" id="KW-0547">Nucleotide-binding</keyword>
<dbReference type="Gene3D" id="1.10.240.10">
    <property type="entry name" value="Tyrosyl-Transfer RNA Synthetase"/>
    <property type="match status" value="1"/>
</dbReference>
<dbReference type="InterPro" id="IPR002547">
    <property type="entry name" value="tRNA-bd_dom"/>
</dbReference>
<keyword evidence="10 15" id="KW-0030">Aminoacyl-tRNA synthetase</keyword>
<dbReference type="EMBL" id="LWCA01000513">
    <property type="protein sequence ID" value="OAF68110.1"/>
    <property type="molecule type" value="Genomic_DNA"/>
</dbReference>
<dbReference type="SUPFAM" id="SSF52374">
    <property type="entry name" value="Nucleotidylyl transferase"/>
    <property type="match status" value="1"/>
</dbReference>
<evidence type="ECO:0000256" key="11">
    <source>
        <dbReference type="ARBA" id="ARBA00023242"/>
    </source>
</evidence>
<dbReference type="PROSITE" id="PS50886">
    <property type="entry name" value="TRBD"/>
    <property type="match status" value="1"/>
</dbReference>
<dbReference type="PANTHER" id="PTHR46264">
    <property type="entry name" value="TYROSINE-TRNA LIGASE"/>
    <property type="match status" value="1"/>
</dbReference>
<evidence type="ECO:0000256" key="4">
    <source>
        <dbReference type="ARBA" id="ARBA00022555"/>
    </source>
</evidence>
<dbReference type="InterPro" id="IPR014729">
    <property type="entry name" value="Rossmann-like_a/b/a_fold"/>
</dbReference>
<dbReference type="GO" id="GO:0000049">
    <property type="term" value="F:tRNA binding"/>
    <property type="evidence" value="ECO:0007669"/>
    <property type="project" value="UniProtKB-UniRule"/>
</dbReference>
<evidence type="ECO:0000256" key="13">
    <source>
        <dbReference type="ARBA" id="ARBA00048400"/>
    </source>
</evidence>
<dbReference type="GO" id="GO:0005524">
    <property type="term" value="F:ATP binding"/>
    <property type="evidence" value="ECO:0007669"/>
    <property type="project" value="UniProtKB-KW"/>
</dbReference>
<keyword evidence="11" id="KW-0539">Nucleus</keyword>
<evidence type="ECO:0000256" key="5">
    <source>
        <dbReference type="ARBA" id="ARBA00022598"/>
    </source>
</evidence>
<keyword evidence="7 15" id="KW-0067">ATP-binding</keyword>
<comment type="caution">
    <text evidence="17">The sequence shown here is derived from an EMBL/GenBank/DDBJ whole genome shotgun (WGS) entry which is preliminary data.</text>
</comment>
<evidence type="ECO:0000256" key="7">
    <source>
        <dbReference type="ARBA" id="ARBA00022840"/>
    </source>
</evidence>
<keyword evidence="4 14" id="KW-0820">tRNA-binding</keyword>
<protein>
    <recommendedName>
        <fullName evidence="3">Tyrosine--tRNA ligase, cytoplasmic</fullName>
        <ecNumber evidence="2">6.1.1.1</ecNumber>
    </recommendedName>
    <alternativeName>
        <fullName evidence="12">Tyrosyl-tRNA synthetase</fullName>
    </alternativeName>
</protein>
<keyword evidence="9 15" id="KW-0648">Protein biosynthesis</keyword>
<comment type="subcellular location">
    <subcellularLocation>
        <location evidence="1">Nucleus</location>
    </subcellularLocation>
</comment>
<evidence type="ECO:0000313" key="17">
    <source>
        <dbReference type="EMBL" id="OAF68110.1"/>
    </source>
</evidence>
<comment type="similarity">
    <text evidence="15">Belongs to the class-I aminoacyl-tRNA synthetase family.</text>
</comment>
<dbReference type="GO" id="GO:0005634">
    <property type="term" value="C:nucleus"/>
    <property type="evidence" value="ECO:0007669"/>
    <property type="project" value="UniProtKB-SubCell"/>
</dbReference>
<evidence type="ECO:0000256" key="15">
    <source>
        <dbReference type="RuleBase" id="RU363036"/>
    </source>
</evidence>
<evidence type="ECO:0000256" key="3">
    <source>
        <dbReference type="ARBA" id="ARBA00015898"/>
    </source>
</evidence>
<evidence type="ECO:0000256" key="12">
    <source>
        <dbReference type="ARBA" id="ARBA00033323"/>
    </source>
</evidence>
<dbReference type="GO" id="GO:0006437">
    <property type="term" value="P:tyrosyl-tRNA aminoacylation"/>
    <property type="evidence" value="ECO:0007669"/>
    <property type="project" value="InterPro"/>
</dbReference>
<dbReference type="AlphaFoldDB" id="A0A177B1W4"/>
<organism evidence="17 18">
    <name type="scientific">Intoshia linei</name>
    <dbReference type="NCBI Taxonomy" id="1819745"/>
    <lineage>
        <taxon>Eukaryota</taxon>
        <taxon>Metazoa</taxon>
        <taxon>Spiralia</taxon>
        <taxon>Lophotrochozoa</taxon>
        <taxon>Mesozoa</taxon>
        <taxon>Orthonectida</taxon>
        <taxon>Rhopaluridae</taxon>
        <taxon>Intoshia</taxon>
    </lineage>
</organism>
<dbReference type="PANTHER" id="PTHR46264:SF4">
    <property type="entry name" value="TYROSINE--TRNA LIGASE, CYTOPLASMIC"/>
    <property type="match status" value="1"/>
</dbReference>
<dbReference type="Pfam" id="PF01588">
    <property type="entry name" value="tRNA_bind"/>
    <property type="match status" value="1"/>
</dbReference>
<dbReference type="Proteomes" id="UP000078046">
    <property type="component" value="Unassembled WGS sequence"/>
</dbReference>
<feature type="domain" description="TRNA-binding" evidence="16">
    <location>
        <begin position="282"/>
        <end position="383"/>
    </location>
</feature>
<evidence type="ECO:0000256" key="6">
    <source>
        <dbReference type="ARBA" id="ARBA00022741"/>
    </source>
</evidence>
<reference evidence="17 18" key="1">
    <citation type="submission" date="2016-04" db="EMBL/GenBank/DDBJ databases">
        <title>The genome of Intoshia linei affirms orthonectids as highly simplified spiralians.</title>
        <authorList>
            <person name="Mikhailov K.V."/>
            <person name="Slusarev G.S."/>
            <person name="Nikitin M.A."/>
            <person name="Logacheva M.D."/>
            <person name="Penin A."/>
            <person name="Aleoshin V."/>
            <person name="Panchin Y.V."/>
        </authorList>
    </citation>
    <scope>NUCLEOTIDE SEQUENCE [LARGE SCALE GENOMIC DNA]</scope>
    <source>
        <strain evidence="17">Intl2013</strain>
        <tissue evidence="17">Whole animal</tissue>
    </source>
</reference>
<gene>
    <name evidence="17" type="ORF">A3Q56_04176</name>
</gene>
<evidence type="ECO:0000256" key="10">
    <source>
        <dbReference type="ARBA" id="ARBA00023146"/>
    </source>
</evidence>
<dbReference type="OrthoDB" id="197206at2759"/>
<comment type="catalytic activity">
    <reaction evidence="13">
        <text>tRNA(Tyr) + L-tyrosine + ATP = L-tyrosyl-tRNA(Tyr) + AMP + diphosphate + H(+)</text>
        <dbReference type="Rhea" id="RHEA:10220"/>
        <dbReference type="Rhea" id="RHEA-COMP:9706"/>
        <dbReference type="Rhea" id="RHEA-COMP:9707"/>
        <dbReference type="ChEBI" id="CHEBI:15378"/>
        <dbReference type="ChEBI" id="CHEBI:30616"/>
        <dbReference type="ChEBI" id="CHEBI:33019"/>
        <dbReference type="ChEBI" id="CHEBI:58315"/>
        <dbReference type="ChEBI" id="CHEBI:78442"/>
        <dbReference type="ChEBI" id="CHEBI:78536"/>
        <dbReference type="ChEBI" id="CHEBI:456215"/>
        <dbReference type="EC" id="6.1.1.1"/>
    </reaction>
    <physiologicalReaction direction="left-to-right" evidence="13">
        <dbReference type="Rhea" id="RHEA:10221"/>
    </physiologicalReaction>
</comment>
<name>A0A177B1W4_9BILA</name>
<evidence type="ECO:0000256" key="1">
    <source>
        <dbReference type="ARBA" id="ARBA00004123"/>
    </source>
</evidence>
<dbReference type="EC" id="6.1.1.1" evidence="2"/>
<evidence type="ECO:0000256" key="9">
    <source>
        <dbReference type="ARBA" id="ARBA00022917"/>
    </source>
</evidence>
<accession>A0A177B1W4</accession>
<dbReference type="InterPro" id="IPR002307">
    <property type="entry name" value="Tyr-tRNA-ligase"/>
</dbReference>
<dbReference type="PRINTS" id="PR01040">
    <property type="entry name" value="TRNASYNTHTYR"/>
</dbReference>
<keyword evidence="5 15" id="KW-0436">Ligase</keyword>
<evidence type="ECO:0000256" key="8">
    <source>
        <dbReference type="ARBA" id="ARBA00022884"/>
    </source>
</evidence>
<sequence length="436" mass="49486">MKSPWDMLQHRSVYYEEIIKNALESIGNRLGLKNIITKLKFVRGTDYQLSREYTLDMYRLSSVISQHDAKKAGTEVVKQTDNAALSSLLYPGLQALDEKYLKVDAQFGGVDQRKIFTFAEKYMPLIGHTKQIHLMNPMLPGISGSKMSSSDLDSKIDLLDDLSSIKRKIKKCFCEPGNIEKNGLLDFIKFVLIPLNPEFGFSLTRRDGTVTVYKSHENLENDFRNEIIHPGDLKNTVTNLINEILTPIREKALTKEMEIIINKAYPKLSIKKKPSNNTILVNPTILDLRVGLIEEVQCPEGVDSLYLLIVNMGECGVRPVVTNIRKMFTVENLIHKKIAFLCNLKPTKFRGIESNGMIVSCSSDSDAVNLIEFKNSKPGSKIFIENYFNSETPTILNPKKKLWEKIIGQFKLCNGKIVYHGEIMKSENENGVQLLY</sequence>
<dbReference type="GO" id="GO:0004831">
    <property type="term" value="F:tyrosine-tRNA ligase activity"/>
    <property type="evidence" value="ECO:0007669"/>
    <property type="project" value="UniProtKB-EC"/>
</dbReference>
<evidence type="ECO:0000256" key="2">
    <source>
        <dbReference type="ARBA" id="ARBA00013160"/>
    </source>
</evidence>
<dbReference type="Gene3D" id="3.40.50.620">
    <property type="entry name" value="HUPs"/>
    <property type="match status" value="1"/>
</dbReference>
<dbReference type="GO" id="GO:0005737">
    <property type="term" value="C:cytoplasm"/>
    <property type="evidence" value="ECO:0007669"/>
    <property type="project" value="TreeGrafter"/>
</dbReference>
<dbReference type="InterPro" id="IPR012340">
    <property type="entry name" value="NA-bd_OB-fold"/>
</dbReference>
<dbReference type="InterPro" id="IPR050489">
    <property type="entry name" value="Tyr-tRNA_synthase"/>
</dbReference>
<evidence type="ECO:0000256" key="14">
    <source>
        <dbReference type="PROSITE-ProRule" id="PRU00209"/>
    </source>
</evidence>
<dbReference type="Gene3D" id="2.40.50.140">
    <property type="entry name" value="Nucleic acid-binding proteins"/>
    <property type="match status" value="1"/>
</dbReference>
<evidence type="ECO:0000259" key="16">
    <source>
        <dbReference type="PROSITE" id="PS50886"/>
    </source>
</evidence>
<dbReference type="Pfam" id="PF00579">
    <property type="entry name" value="tRNA-synt_1b"/>
    <property type="match status" value="1"/>
</dbReference>
<keyword evidence="18" id="KW-1185">Reference proteome</keyword>
<dbReference type="SUPFAM" id="SSF50249">
    <property type="entry name" value="Nucleic acid-binding proteins"/>
    <property type="match status" value="1"/>
</dbReference>
<proteinExistence type="inferred from homology"/>
<evidence type="ECO:0000313" key="18">
    <source>
        <dbReference type="Proteomes" id="UP000078046"/>
    </source>
</evidence>